<proteinExistence type="predicted"/>
<evidence type="ECO:0000313" key="2">
    <source>
        <dbReference type="Proteomes" id="UP001597413"/>
    </source>
</evidence>
<accession>A0ABW5ABT8</accession>
<name>A0ABW5ABT8_9RHOB</name>
<sequence>MDFIGFSSLDPRVIAPQAPIPGKADVTLTEALSRGPAHGMRRQTKGALR</sequence>
<dbReference type="Proteomes" id="UP001597413">
    <property type="component" value="Unassembled WGS sequence"/>
</dbReference>
<keyword evidence="2" id="KW-1185">Reference proteome</keyword>
<protein>
    <submittedName>
        <fullName evidence="1">Uncharacterized protein</fullName>
    </submittedName>
</protein>
<organism evidence="1 2">
    <name type="scientific">Rhodobacter lacus</name>
    <dbReference type="NCBI Taxonomy" id="1641972"/>
    <lineage>
        <taxon>Bacteria</taxon>
        <taxon>Pseudomonadati</taxon>
        <taxon>Pseudomonadota</taxon>
        <taxon>Alphaproteobacteria</taxon>
        <taxon>Rhodobacterales</taxon>
        <taxon>Rhodobacter group</taxon>
        <taxon>Rhodobacter</taxon>
    </lineage>
</organism>
<dbReference type="RefSeq" id="WP_377390904.1">
    <property type="nucleotide sequence ID" value="NZ_JBHUIX010000013.1"/>
</dbReference>
<dbReference type="EMBL" id="JBHUIX010000013">
    <property type="protein sequence ID" value="MFD2174941.1"/>
    <property type="molecule type" value="Genomic_DNA"/>
</dbReference>
<evidence type="ECO:0000313" key="1">
    <source>
        <dbReference type="EMBL" id="MFD2174941.1"/>
    </source>
</evidence>
<gene>
    <name evidence="1" type="ORF">ACFSM0_12670</name>
</gene>
<comment type="caution">
    <text evidence="1">The sequence shown here is derived from an EMBL/GenBank/DDBJ whole genome shotgun (WGS) entry which is preliminary data.</text>
</comment>
<reference evidence="2" key="1">
    <citation type="journal article" date="2019" name="Int. J. Syst. Evol. Microbiol.">
        <title>The Global Catalogue of Microorganisms (GCM) 10K type strain sequencing project: providing services to taxonomists for standard genome sequencing and annotation.</title>
        <authorList>
            <consortium name="The Broad Institute Genomics Platform"/>
            <consortium name="The Broad Institute Genome Sequencing Center for Infectious Disease"/>
            <person name="Wu L."/>
            <person name="Ma J."/>
        </authorList>
    </citation>
    <scope>NUCLEOTIDE SEQUENCE [LARGE SCALE GENOMIC DNA]</scope>
    <source>
        <strain evidence="2">CCUG 55131</strain>
    </source>
</reference>